<sequence>MAEVDGGIISEQVNSVKLLKIYSIFLFVCIERGALGGKYRFATVKTRRESRARLLGKAVRRLIYLGVWEDLMRLI</sequence>
<proteinExistence type="predicted"/>
<dbReference type="AlphaFoldDB" id="A0A344ULX9"/>
<dbReference type="Proteomes" id="UP000252038">
    <property type="component" value="Chromosome"/>
</dbReference>
<evidence type="ECO:0000313" key="1">
    <source>
        <dbReference type="EMBL" id="AXE36277.1"/>
    </source>
</evidence>
<evidence type="ECO:0000313" key="2">
    <source>
        <dbReference type="Proteomes" id="UP000252038"/>
    </source>
</evidence>
<organism evidence="1 2">
    <name type="scientific">Chromobacterium phragmitis</name>
    <dbReference type="NCBI Taxonomy" id="2202141"/>
    <lineage>
        <taxon>Bacteria</taxon>
        <taxon>Pseudomonadati</taxon>
        <taxon>Pseudomonadota</taxon>
        <taxon>Betaproteobacteria</taxon>
        <taxon>Neisseriales</taxon>
        <taxon>Chromobacteriaceae</taxon>
        <taxon>Chromobacterium</taxon>
    </lineage>
</organism>
<name>A0A344ULX9_9NEIS</name>
<reference evidence="1 2" key="1">
    <citation type="submission" date="2018-05" db="EMBL/GenBank/DDBJ databases">
        <title>Genome sequencing, assembly and analysis of the novel insecticidal bacterium, Chromobacterium phragmitis.</title>
        <authorList>
            <person name="Sparks M.E."/>
            <person name="Blackburn M.B."/>
            <person name="Gundersen-Rindal D.E."/>
        </authorList>
    </citation>
    <scope>NUCLEOTIDE SEQUENCE [LARGE SCALE GENOMIC DNA]</scope>
    <source>
        <strain evidence="1">IIBBL 274-1</strain>
    </source>
</reference>
<dbReference type="EMBL" id="CP029554">
    <property type="protein sequence ID" value="AXE36277.1"/>
    <property type="molecule type" value="Genomic_DNA"/>
</dbReference>
<protein>
    <submittedName>
        <fullName evidence="1">Uncharacterized protein</fullName>
    </submittedName>
</protein>
<dbReference type="KEGG" id="chrb:DK843_19440"/>
<dbReference type="RefSeq" id="WP_114074094.1">
    <property type="nucleotide sequence ID" value="NZ_CP029554.1"/>
</dbReference>
<accession>A0A344ULX9</accession>
<gene>
    <name evidence="1" type="ORF">DK843_19440</name>
</gene>